<dbReference type="Gene3D" id="3.40.250.10">
    <property type="entry name" value="Rhodanese-like domain"/>
    <property type="match status" value="1"/>
</dbReference>
<dbReference type="PANTHER" id="PTHR43031:SF1">
    <property type="entry name" value="PYRIDINE NUCLEOTIDE-DISULPHIDE OXIDOREDUCTASE"/>
    <property type="match status" value="1"/>
</dbReference>
<dbReference type="AlphaFoldDB" id="A0A0P9CU01"/>
<comment type="caution">
    <text evidence="2">The sequence shown here is derived from an EMBL/GenBank/DDBJ whole genome shotgun (WGS) entry which is preliminary data.</text>
</comment>
<dbReference type="InterPro" id="IPR001763">
    <property type="entry name" value="Rhodanese-like_dom"/>
</dbReference>
<evidence type="ECO:0000259" key="1">
    <source>
        <dbReference type="PROSITE" id="PS50206"/>
    </source>
</evidence>
<reference evidence="2 3" key="1">
    <citation type="submission" date="2015-09" db="EMBL/GenBank/DDBJ databases">
        <title>Draft genome sequence of Kouleothrix aurantiaca JCM 19913.</title>
        <authorList>
            <person name="Hemp J."/>
        </authorList>
    </citation>
    <scope>NUCLEOTIDE SEQUENCE [LARGE SCALE GENOMIC DNA]</scope>
    <source>
        <strain evidence="2 3">COM-B</strain>
    </source>
</reference>
<feature type="non-terminal residue" evidence="2">
    <location>
        <position position="1"/>
    </location>
</feature>
<dbReference type="CDD" id="cd00158">
    <property type="entry name" value="RHOD"/>
    <property type="match status" value="1"/>
</dbReference>
<feature type="domain" description="Rhodanese" evidence="1">
    <location>
        <begin position="1"/>
        <end position="83"/>
    </location>
</feature>
<evidence type="ECO:0000313" key="2">
    <source>
        <dbReference type="EMBL" id="KPV43142.1"/>
    </source>
</evidence>
<dbReference type="Proteomes" id="UP000050509">
    <property type="component" value="Unassembled WGS sequence"/>
</dbReference>
<sequence>LLDVRTAAEYAAGHLPGSIHIPLGRLPQRLAELPRRASTLVYCQGGSRSPIAASILQAHGWGDIMEMRDGYDGWQAAAAEPALVG</sequence>
<dbReference type="Pfam" id="PF00581">
    <property type="entry name" value="Rhodanese"/>
    <property type="match status" value="1"/>
</dbReference>
<dbReference type="PROSITE" id="PS50206">
    <property type="entry name" value="RHODANESE_3"/>
    <property type="match status" value="1"/>
</dbReference>
<accession>A0A0P9CU01</accession>
<keyword evidence="3" id="KW-1185">Reference proteome</keyword>
<dbReference type="InterPro" id="IPR036873">
    <property type="entry name" value="Rhodanese-like_dom_sf"/>
</dbReference>
<organism evidence="2 3">
    <name type="scientific">Kouleothrix aurantiaca</name>
    <dbReference type="NCBI Taxonomy" id="186479"/>
    <lineage>
        <taxon>Bacteria</taxon>
        <taxon>Bacillati</taxon>
        <taxon>Chloroflexota</taxon>
        <taxon>Chloroflexia</taxon>
        <taxon>Chloroflexales</taxon>
        <taxon>Roseiflexineae</taxon>
        <taxon>Roseiflexaceae</taxon>
        <taxon>Kouleothrix</taxon>
    </lineage>
</organism>
<evidence type="ECO:0000313" key="3">
    <source>
        <dbReference type="Proteomes" id="UP000050509"/>
    </source>
</evidence>
<dbReference type="InterPro" id="IPR050229">
    <property type="entry name" value="GlpE_sulfurtransferase"/>
</dbReference>
<proteinExistence type="predicted"/>
<gene>
    <name evidence="2" type="ORF">SE17_44360</name>
</gene>
<name>A0A0P9CU01_9CHLR</name>
<protein>
    <recommendedName>
        <fullName evidence="1">Rhodanese domain-containing protein</fullName>
    </recommendedName>
</protein>
<dbReference type="PANTHER" id="PTHR43031">
    <property type="entry name" value="FAD-DEPENDENT OXIDOREDUCTASE"/>
    <property type="match status" value="1"/>
</dbReference>
<dbReference type="EMBL" id="LJCR01003779">
    <property type="protein sequence ID" value="KPV43142.1"/>
    <property type="molecule type" value="Genomic_DNA"/>
</dbReference>
<dbReference type="SMART" id="SM00450">
    <property type="entry name" value="RHOD"/>
    <property type="match status" value="1"/>
</dbReference>
<dbReference type="SUPFAM" id="SSF52821">
    <property type="entry name" value="Rhodanese/Cell cycle control phosphatase"/>
    <property type="match status" value="1"/>
</dbReference>